<evidence type="ECO:0000259" key="4">
    <source>
        <dbReference type="SMART" id="SM00382"/>
    </source>
</evidence>
<dbReference type="InterPro" id="IPR027417">
    <property type="entry name" value="P-loop_NTPase"/>
</dbReference>
<dbReference type="GO" id="GO:0005524">
    <property type="term" value="F:ATP binding"/>
    <property type="evidence" value="ECO:0007669"/>
    <property type="project" value="UniProtKB-KW"/>
</dbReference>
<feature type="domain" description="AAA+ ATPase" evidence="4">
    <location>
        <begin position="455"/>
        <end position="708"/>
    </location>
</feature>
<evidence type="ECO:0000256" key="3">
    <source>
        <dbReference type="ARBA" id="ARBA00022840"/>
    </source>
</evidence>
<evidence type="ECO:0000256" key="2">
    <source>
        <dbReference type="ARBA" id="ARBA00022741"/>
    </source>
</evidence>
<accession>A0A1N6FF56</accession>
<dbReference type="Proteomes" id="UP000184694">
    <property type="component" value="Unassembled WGS sequence"/>
</dbReference>
<dbReference type="AlphaFoldDB" id="A0A1N6FF56"/>
<evidence type="ECO:0000313" key="6">
    <source>
        <dbReference type="Proteomes" id="UP000184694"/>
    </source>
</evidence>
<dbReference type="PANTHER" id="PTHR30121:SF12">
    <property type="entry name" value="TYPE IV SECRETION SYSTEM PROTEIN CAGE"/>
    <property type="match status" value="1"/>
</dbReference>
<organism evidence="5 6">
    <name type="scientific">Halodesulfovibrio marinisediminis DSM 17456</name>
    <dbReference type="NCBI Taxonomy" id="1121457"/>
    <lineage>
        <taxon>Bacteria</taxon>
        <taxon>Pseudomonadati</taxon>
        <taxon>Thermodesulfobacteriota</taxon>
        <taxon>Desulfovibrionia</taxon>
        <taxon>Desulfovibrionales</taxon>
        <taxon>Desulfovibrionaceae</taxon>
        <taxon>Halodesulfovibrio</taxon>
    </lineage>
</organism>
<dbReference type="InterPro" id="IPR043964">
    <property type="entry name" value="P-loop_TraG"/>
</dbReference>
<dbReference type="SMART" id="SM00382">
    <property type="entry name" value="AAA"/>
    <property type="match status" value="1"/>
</dbReference>
<dbReference type="InterPro" id="IPR051162">
    <property type="entry name" value="T4SS_component"/>
</dbReference>
<dbReference type="EMBL" id="FSRG01000004">
    <property type="protein sequence ID" value="SIN93921.1"/>
    <property type="molecule type" value="Genomic_DNA"/>
</dbReference>
<dbReference type="OrthoDB" id="9816422at2"/>
<dbReference type="SUPFAM" id="SSF52540">
    <property type="entry name" value="P-loop containing nucleoside triphosphate hydrolases"/>
    <property type="match status" value="1"/>
</dbReference>
<evidence type="ECO:0000313" key="5">
    <source>
        <dbReference type="EMBL" id="SIN93921.1"/>
    </source>
</evidence>
<dbReference type="RefSeq" id="WP_084539358.1">
    <property type="nucleotide sequence ID" value="NZ_FSRG01000004.1"/>
</dbReference>
<reference evidence="6" key="1">
    <citation type="submission" date="2016-11" db="EMBL/GenBank/DDBJ databases">
        <authorList>
            <person name="Varghese N."/>
            <person name="Submissions S."/>
        </authorList>
    </citation>
    <scope>NUCLEOTIDE SEQUENCE [LARGE SCALE GENOMIC DNA]</scope>
    <source>
        <strain evidence="6">DSM 17456</strain>
    </source>
</reference>
<dbReference type="Pfam" id="PF19044">
    <property type="entry name" value="P-loop_TraG"/>
    <property type="match status" value="1"/>
</dbReference>
<dbReference type="InterPro" id="IPR003593">
    <property type="entry name" value="AAA+_ATPase"/>
</dbReference>
<dbReference type="Gene3D" id="3.40.50.300">
    <property type="entry name" value="P-loop containing nucleotide triphosphate hydrolases"/>
    <property type="match status" value="2"/>
</dbReference>
<evidence type="ECO:0000256" key="1">
    <source>
        <dbReference type="ARBA" id="ARBA00006512"/>
    </source>
</evidence>
<keyword evidence="3" id="KW-0067">ATP-binding</keyword>
<dbReference type="PANTHER" id="PTHR30121">
    <property type="entry name" value="UNCHARACTERIZED PROTEIN YJGR-RELATED"/>
    <property type="match status" value="1"/>
</dbReference>
<proteinExistence type="inferred from homology"/>
<comment type="similarity">
    <text evidence="1">Belongs to the TrbE/VirB4 family.</text>
</comment>
<dbReference type="NCBIfam" id="NF010404">
    <property type="entry name" value="PRK13830.1"/>
    <property type="match status" value="1"/>
</dbReference>
<dbReference type="Pfam" id="PF03135">
    <property type="entry name" value="CagE_TrbE_VirB"/>
    <property type="match status" value="1"/>
</dbReference>
<dbReference type="STRING" id="1121457.SAMN02745161_1282"/>
<protein>
    <submittedName>
        <fullName evidence="5">Type IV secretion system protein VirB4</fullName>
    </submittedName>
</protein>
<sequence>MLSLKEFRHKDRSLADIIPYAVLVDNGIIMCKDGALLAGWSFYGQDTASSTPEELAAISSRVSNAFKELGTGWTININAQRVPATEYPQQERSYFPDSITKAIELERRNIFENHGGFATKNTLTASYRPESSAEKLKKLAYSKNEITQQQNELEKSILHFKTTIAEIEDALSTVLYLDRLSDYTEESEDGSVRVFSRLLSFLRECVTTENTPVALTETQMYLDALLSGADLTGGVAPKIGDKTLGVLSLDTLPAKSWPSMLACLDHLPVSFRFSTRFILLDQMDALDEITKYRKTWNQLKIKFWDAMFSNPQARVNRDALLMTEDAEQAATSVQGGVVGSGFYTATIILDDEDPENIKEGLRLLRRKLGPLGFGCRIETVNALEAWFGSHPGNTYANVRRPLINTLNLADFLPLSSIWAGTDTNPCPFYPPESPPLMYCTTDGYTPFRFNLHTGDIGHSLVFGPTGSGKSTLLGIIAAQFRRYPNATIYAFDKGMSMYPLCSAAGGTHYEIGGEGSTLAFCPLSNIDSANERNWAEDWIATCCTMQGLKILPVHRSAIHDAIVLLQEKPSSLRSLSDFYHAVQDSEVKEAIKHYTIKGAMGRLLDAQKDSLGLSNLTVFEVEELMNLGDKNLIPVLLYVFHQIEKSFSGQPSLLILDEAWIMLGHPVFREKIREWLKVLRKSNCAVVLATQSLSDAANSGILDVLVESCPTKVLLPNVTARQDTQRDLYISMGLNSKQLEIVALATPKRDYYVMSPEGNRLINLALGKTALAFVGASDKDSISRIKELEKLHGQSWPNEWLKEN</sequence>
<name>A0A1N6FF56_9BACT</name>
<dbReference type="InterPro" id="IPR018145">
    <property type="entry name" value="CagE_TrbE_VirB_cntrl_dom"/>
</dbReference>
<keyword evidence="2" id="KW-0547">Nucleotide-binding</keyword>
<gene>
    <name evidence="5" type="ORF">SAMN02745161_1282</name>
</gene>
<keyword evidence="6" id="KW-1185">Reference proteome</keyword>